<accession>A0A8C4PW97</accession>
<protein>
    <recommendedName>
        <fullName evidence="4">Transposase</fullName>
    </recommendedName>
</protein>
<feature type="compositionally biased region" description="Polar residues" evidence="1">
    <location>
        <begin position="139"/>
        <end position="150"/>
    </location>
</feature>
<evidence type="ECO:0000313" key="2">
    <source>
        <dbReference type="Ensembl" id="ENSEBUP00000000278.1"/>
    </source>
</evidence>
<organism evidence="2 3">
    <name type="scientific">Eptatretus burgeri</name>
    <name type="common">Inshore hagfish</name>
    <dbReference type="NCBI Taxonomy" id="7764"/>
    <lineage>
        <taxon>Eukaryota</taxon>
        <taxon>Metazoa</taxon>
        <taxon>Chordata</taxon>
        <taxon>Craniata</taxon>
        <taxon>Vertebrata</taxon>
        <taxon>Cyclostomata</taxon>
        <taxon>Myxini</taxon>
        <taxon>Myxiniformes</taxon>
        <taxon>Myxinidae</taxon>
        <taxon>Eptatretinae</taxon>
        <taxon>Eptatretus</taxon>
    </lineage>
</organism>
<evidence type="ECO:0000313" key="3">
    <source>
        <dbReference type="Proteomes" id="UP000694388"/>
    </source>
</evidence>
<dbReference type="GO" id="GO:0003676">
    <property type="term" value="F:nucleic acid binding"/>
    <property type="evidence" value="ECO:0007669"/>
    <property type="project" value="InterPro"/>
</dbReference>
<dbReference type="Proteomes" id="UP000694388">
    <property type="component" value="Unplaced"/>
</dbReference>
<feature type="region of interest" description="Disordered" evidence="1">
    <location>
        <begin position="137"/>
        <end position="161"/>
    </location>
</feature>
<dbReference type="Gene3D" id="3.30.420.10">
    <property type="entry name" value="Ribonuclease H-like superfamily/Ribonuclease H"/>
    <property type="match status" value="1"/>
</dbReference>
<dbReference type="OMA" id="YMAPDRN"/>
<dbReference type="GeneTree" id="ENSGT00940000175405"/>
<dbReference type="InterPro" id="IPR052709">
    <property type="entry name" value="Transposase-MT_Hybrid"/>
</dbReference>
<dbReference type="PANTHER" id="PTHR46060:SF1">
    <property type="entry name" value="MARINER MOS1 TRANSPOSASE-LIKE PROTEIN"/>
    <property type="match status" value="1"/>
</dbReference>
<dbReference type="PANTHER" id="PTHR46060">
    <property type="entry name" value="MARINER MOS1 TRANSPOSASE-LIKE PROTEIN"/>
    <property type="match status" value="1"/>
</dbReference>
<dbReference type="Pfam" id="PF01359">
    <property type="entry name" value="Transposase_1"/>
    <property type="match status" value="1"/>
</dbReference>
<reference evidence="2" key="1">
    <citation type="submission" date="2025-08" db="UniProtKB">
        <authorList>
            <consortium name="Ensembl"/>
        </authorList>
    </citation>
    <scope>IDENTIFICATION</scope>
</reference>
<dbReference type="Ensembl" id="ENSEBUT00000000570.1">
    <property type="protein sequence ID" value="ENSEBUP00000000278.1"/>
    <property type="gene ID" value="ENSEBUG00000000487.1"/>
</dbReference>
<dbReference type="AlphaFoldDB" id="A0A8C4PW97"/>
<sequence length="327" mass="38609">MSRTRACEWHKTFKEGWEDVEDDPWSGRRSMSRMADIIERVKEMVRADHQLMMRMITEELSINKDTVWSIITENHEMRKVYAKMVPKLLPEDQKQQRVTVCQDIIEHLDDDPDLLRRVITSDASWIFEYDPETKRQSRQWKSPSVETAESSVEKSPRPKKARMSKSKVKVILIAFFDIKGIVHFKFLPQGQTVNQYVCKEILQHLMRSVRDKRRDLWENNAWVLHHENAPAHSSLIIRQFLAERNVPTLEHPPYSPDLAPCDFFLFPKLKGVIKGTRFPDVEAIKRAVTTEFRRIPEEAFQGCIEVWKKRTDKCVRLEGNYFEGDKL</sequence>
<keyword evidence="3" id="KW-1185">Reference proteome</keyword>
<evidence type="ECO:0000256" key="1">
    <source>
        <dbReference type="SAM" id="MobiDB-lite"/>
    </source>
</evidence>
<reference evidence="2" key="2">
    <citation type="submission" date="2025-09" db="UniProtKB">
        <authorList>
            <consortium name="Ensembl"/>
        </authorList>
    </citation>
    <scope>IDENTIFICATION</scope>
</reference>
<dbReference type="InterPro" id="IPR036397">
    <property type="entry name" value="RNaseH_sf"/>
</dbReference>
<dbReference type="InterPro" id="IPR001888">
    <property type="entry name" value="Transposase_1"/>
</dbReference>
<proteinExistence type="predicted"/>
<name>A0A8C4PW97_EPTBU</name>
<evidence type="ECO:0008006" key="4">
    <source>
        <dbReference type="Google" id="ProtNLM"/>
    </source>
</evidence>